<name>A0AAQ3UI51_PASNO</name>
<protein>
    <submittedName>
        <fullName evidence="2">Uncharacterized protein</fullName>
    </submittedName>
</protein>
<evidence type="ECO:0000256" key="1">
    <source>
        <dbReference type="SAM" id="MobiDB-lite"/>
    </source>
</evidence>
<organism evidence="2 3">
    <name type="scientific">Paspalum notatum var. saurae</name>
    <dbReference type="NCBI Taxonomy" id="547442"/>
    <lineage>
        <taxon>Eukaryota</taxon>
        <taxon>Viridiplantae</taxon>
        <taxon>Streptophyta</taxon>
        <taxon>Embryophyta</taxon>
        <taxon>Tracheophyta</taxon>
        <taxon>Spermatophyta</taxon>
        <taxon>Magnoliopsida</taxon>
        <taxon>Liliopsida</taxon>
        <taxon>Poales</taxon>
        <taxon>Poaceae</taxon>
        <taxon>PACMAD clade</taxon>
        <taxon>Panicoideae</taxon>
        <taxon>Andropogonodae</taxon>
        <taxon>Paspaleae</taxon>
        <taxon>Paspalinae</taxon>
        <taxon>Paspalum</taxon>
    </lineage>
</organism>
<dbReference type="EMBL" id="CP144753">
    <property type="protein sequence ID" value="WVZ92670.1"/>
    <property type="molecule type" value="Genomic_DNA"/>
</dbReference>
<sequence>MEDMLRACALTYGTNREAGLPFASFRTTMDAKPVWVWRHLKLYMEENVEPLDVVEVGERSLVGPALIKEARRKGGEVEQDRRKLNPDEELCGWREDGNLVLKRETRCTRRCHLFEGQRDSKSEENLHPATSDLTRFRNYRNRCVTYTTCFTYPNSKVPESTGPTSEPGCRRVTTGPSLSRETNQDFGHGHPEDTGYNYENLRVLWSRHGEEEATWEREDALGKEHPHLVRKPTKSRGRDFF</sequence>
<dbReference type="Proteomes" id="UP001341281">
    <property type="component" value="Chromosome 09"/>
</dbReference>
<evidence type="ECO:0000313" key="2">
    <source>
        <dbReference type="EMBL" id="WVZ92670.1"/>
    </source>
</evidence>
<keyword evidence="3" id="KW-1185">Reference proteome</keyword>
<accession>A0AAQ3UI51</accession>
<proteinExistence type="predicted"/>
<gene>
    <name evidence="2" type="ORF">U9M48_038716</name>
</gene>
<reference evidence="2 3" key="1">
    <citation type="submission" date="2024-02" db="EMBL/GenBank/DDBJ databases">
        <title>High-quality chromosome-scale genome assembly of Pensacola bahiagrass (Paspalum notatum Flugge var. saurae).</title>
        <authorList>
            <person name="Vega J.M."/>
            <person name="Podio M."/>
            <person name="Orjuela J."/>
            <person name="Siena L.A."/>
            <person name="Pessino S.C."/>
            <person name="Combes M.C."/>
            <person name="Mariac C."/>
            <person name="Albertini E."/>
            <person name="Pupilli F."/>
            <person name="Ortiz J.P.A."/>
            <person name="Leblanc O."/>
        </authorList>
    </citation>
    <scope>NUCLEOTIDE SEQUENCE [LARGE SCALE GENOMIC DNA]</scope>
    <source>
        <strain evidence="2">R1</strain>
        <tissue evidence="2">Leaf</tissue>
    </source>
</reference>
<dbReference type="AlphaFoldDB" id="A0AAQ3UI51"/>
<feature type="region of interest" description="Disordered" evidence="1">
    <location>
        <begin position="157"/>
        <end position="193"/>
    </location>
</feature>
<evidence type="ECO:0000313" key="3">
    <source>
        <dbReference type="Proteomes" id="UP001341281"/>
    </source>
</evidence>
<feature type="compositionally biased region" description="Polar residues" evidence="1">
    <location>
        <begin position="174"/>
        <end position="185"/>
    </location>
</feature>